<evidence type="ECO:0000313" key="3">
    <source>
        <dbReference type="Proteomes" id="UP001500618"/>
    </source>
</evidence>
<comment type="caution">
    <text evidence="2">The sequence shown here is derived from an EMBL/GenBank/DDBJ whole genome shotgun (WGS) entry which is preliminary data.</text>
</comment>
<proteinExistence type="predicted"/>
<accession>A0ABN2GQ57</accession>
<sequence length="86" mass="8966">MNVKIAIGAAVAVASVALLLPATAVAAPVDRCLGTIGMQIDDLRASRPAQQIQAIYPGELATTLYIKDRITVNLDDAGYVQACRLG</sequence>
<feature type="chain" id="PRO_5045705806" description="Peptidase inhibitor I78 family protein" evidence="1">
    <location>
        <begin position="27"/>
        <end position="86"/>
    </location>
</feature>
<keyword evidence="3" id="KW-1185">Reference proteome</keyword>
<evidence type="ECO:0000256" key="1">
    <source>
        <dbReference type="SAM" id="SignalP"/>
    </source>
</evidence>
<reference evidence="2 3" key="1">
    <citation type="journal article" date="2019" name="Int. J. Syst. Evol. Microbiol.">
        <title>The Global Catalogue of Microorganisms (GCM) 10K type strain sequencing project: providing services to taxonomists for standard genome sequencing and annotation.</title>
        <authorList>
            <consortium name="The Broad Institute Genomics Platform"/>
            <consortium name="The Broad Institute Genome Sequencing Center for Infectious Disease"/>
            <person name="Wu L."/>
            <person name="Ma J."/>
        </authorList>
    </citation>
    <scope>NUCLEOTIDE SEQUENCE [LARGE SCALE GENOMIC DNA]</scope>
    <source>
        <strain evidence="2 3">JCM 14718</strain>
    </source>
</reference>
<dbReference type="RefSeq" id="WP_344310071.1">
    <property type="nucleotide sequence ID" value="NZ_BAAANY010000009.1"/>
</dbReference>
<evidence type="ECO:0008006" key="4">
    <source>
        <dbReference type="Google" id="ProtNLM"/>
    </source>
</evidence>
<keyword evidence="1" id="KW-0732">Signal</keyword>
<evidence type="ECO:0000313" key="2">
    <source>
        <dbReference type="EMBL" id="GAA1675016.1"/>
    </source>
</evidence>
<gene>
    <name evidence="2" type="ORF">GCM10009765_25390</name>
</gene>
<dbReference type="Proteomes" id="UP001500618">
    <property type="component" value="Unassembled WGS sequence"/>
</dbReference>
<name>A0ABN2GQ57_9ACTN</name>
<dbReference type="EMBL" id="BAAANY010000009">
    <property type="protein sequence ID" value="GAA1675016.1"/>
    <property type="molecule type" value="Genomic_DNA"/>
</dbReference>
<protein>
    <recommendedName>
        <fullName evidence="4">Peptidase inhibitor I78 family protein</fullName>
    </recommendedName>
</protein>
<feature type="signal peptide" evidence="1">
    <location>
        <begin position="1"/>
        <end position="26"/>
    </location>
</feature>
<organism evidence="2 3">
    <name type="scientific">Fodinicola feengrottensis</name>
    <dbReference type="NCBI Taxonomy" id="435914"/>
    <lineage>
        <taxon>Bacteria</taxon>
        <taxon>Bacillati</taxon>
        <taxon>Actinomycetota</taxon>
        <taxon>Actinomycetes</taxon>
        <taxon>Mycobacteriales</taxon>
        <taxon>Fodinicola</taxon>
    </lineage>
</organism>